<evidence type="ECO:0000313" key="3">
    <source>
        <dbReference type="EMBL" id="KIW65455.1"/>
    </source>
</evidence>
<organism evidence="3 4">
    <name type="scientific">Phialophora macrospora</name>
    <dbReference type="NCBI Taxonomy" id="1851006"/>
    <lineage>
        <taxon>Eukaryota</taxon>
        <taxon>Fungi</taxon>
        <taxon>Dikarya</taxon>
        <taxon>Ascomycota</taxon>
        <taxon>Pezizomycotina</taxon>
        <taxon>Eurotiomycetes</taxon>
        <taxon>Chaetothyriomycetidae</taxon>
        <taxon>Chaetothyriales</taxon>
        <taxon>Herpotrichiellaceae</taxon>
        <taxon>Phialophora</taxon>
    </lineage>
</organism>
<evidence type="ECO:0000313" key="4">
    <source>
        <dbReference type="Proteomes" id="UP000054266"/>
    </source>
</evidence>
<feature type="coiled-coil region" evidence="1">
    <location>
        <begin position="174"/>
        <end position="264"/>
    </location>
</feature>
<dbReference type="AlphaFoldDB" id="A0A0D2FF54"/>
<reference evidence="3 4" key="1">
    <citation type="submission" date="2015-01" db="EMBL/GenBank/DDBJ databases">
        <title>The Genome Sequence of Capronia semiimmersa CBS27337.</title>
        <authorList>
            <consortium name="The Broad Institute Genomics Platform"/>
            <person name="Cuomo C."/>
            <person name="de Hoog S."/>
            <person name="Gorbushina A."/>
            <person name="Stielow B."/>
            <person name="Teixiera M."/>
            <person name="Abouelleil A."/>
            <person name="Chapman S.B."/>
            <person name="Priest M."/>
            <person name="Young S.K."/>
            <person name="Wortman J."/>
            <person name="Nusbaum C."/>
            <person name="Birren B."/>
        </authorList>
    </citation>
    <scope>NUCLEOTIDE SEQUENCE [LARGE SCALE GENOMIC DNA]</scope>
    <source>
        <strain evidence="3 4">CBS 27337</strain>
    </source>
</reference>
<keyword evidence="1" id="KW-0175">Coiled coil</keyword>
<dbReference type="Gene3D" id="1.10.287.1490">
    <property type="match status" value="1"/>
</dbReference>
<dbReference type="HOGENOM" id="CLU_882778_0_0_1"/>
<dbReference type="EMBL" id="KN846960">
    <property type="protein sequence ID" value="KIW65455.1"/>
    <property type="molecule type" value="Genomic_DNA"/>
</dbReference>
<protein>
    <submittedName>
        <fullName evidence="3">Uncharacterized protein</fullName>
    </submittedName>
</protein>
<evidence type="ECO:0000256" key="2">
    <source>
        <dbReference type="SAM" id="MobiDB-lite"/>
    </source>
</evidence>
<feature type="coiled-coil region" evidence="1">
    <location>
        <begin position="62"/>
        <end position="145"/>
    </location>
</feature>
<dbReference type="Proteomes" id="UP000054266">
    <property type="component" value="Unassembled WGS sequence"/>
</dbReference>
<evidence type="ECO:0000256" key="1">
    <source>
        <dbReference type="SAM" id="Coils"/>
    </source>
</evidence>
<feature type="region of interest" description="Disordered" evidence="2">
    <location>
        <begin position="287"/>
        <end position="315"/>
    </location>
</feature>
<sequence>MAELEDHRREACCSYRSFQKLKTGITTFRESLCLEFDIDDTYSDGEICETVIDNASRKDQRIDDLSTELASEKSKLERANREIKGHQKKAESLGCRYREREAELRDVRAQLQQVQENFTRTETDVQKREAELRELKSKVADRETANVELGLSIANLQTQLVDNKALETTLQFRVEELLQAMSTTEAEARNFQQSNNTLQERLETTEQNLSVQIQALATLHEQNLTAAEELTATGIELERHRNQLTEANTTINNLELANTALQTQLDRERACADLEASNRWKARLRDFAHKRSRSSQQRPGESPSVRAGTTATATS</sequence>
<name>A0A0D2FF54_9EURO</name>
<proteinExistence type="predicted"/>
<accession>A0A0D2FF54</accession>
<dbReference type="SUPFAM" id="SSF57997">
    <property type="entry name" value="Tropomyosin"/>
    <property type="match status" value="1"/>
</dbReference>
<gene>
    <name evidence="3" type="ORF">PV04_07714</name>
</gene>
<keyword evidence="4" id="KW-1185">Reference proteome</keyword>